<dbReference type="EMBL" id="JBHTBE010000003">
    <property type="protein sequence ID" value="MFC7269583.1"/>
    <property type="molecule type" value="Genomic_DNA"/>
</dbReference>
<dbReference type="InterPro" id="IPR002938">
    <property type="entry name" value="FAD-bd"/>
</dbReference>
<keyword evidence="6" id="KW-1185">Reference proteome</keyword>
<dbReference type="PANTHER" id="PTHR13789">
    <property type="entry name" value="MONOOXYGENASE"/>
    <property type="match status" value="1"/>
</dbReference>
<dbReference type="Gene3D" id="3.50.50.60">
    <property type="entry name" value="FAD/NAD(P)-binding domain"/>
    <property type="match status" value="1"/>
</dbReference>
<evidence type="ECO:0000313" key="6">
    <source>
        <dbReference type="Proteomes" id="UP001596507"/>
    </source>
</evidence>
<sequence>MTRTTDHPIVVLGAGPAGMAAALALHTARHDVVLLERYREARPAGNILNLWPPPIKALGLMGVDVDDLGAPCHSTFRSAKGKVRADVQIPADVVARYGGGFIGMLRPDLYRRMLAAIPEGMLLTDQEVTGIRDLGDHVELTMKDGSTRSTPLLVGADGIDSMVRAHLWGASPKREHRLHIIGGYTFDDAPSAEKGEAIIAHTRTVQGSYTSIRSQGRDGYQWWTLEACDPDAPAPADLRGHALTLAQGFGAPLTSLIEATTDDHVQRWVIRDRKPLKKWSKGRITLAGDAAHATSPYAAYGAGMSIGDGYFLAQLLAGADLSDTAAVGAALDRYDEVRIPHTTMQVQQAYILGRAFHHAPAFLRPLRDAVLDGTPLLQKQIGERSPGEIVAQLDEMGDSILAPRVSHAPASTASARAVAMRTSRARSSASSGL</sequence>
<feature type="region of interest" description="Disordered" evidence="3">
    <location>
        <begin position="411"/>
        <end position="433"/>
    </location>
</feature>
<dbReference type="PANTHER" id="PTHR13789:SF309">
    <property type="entry name" value="PUTATIVE (AFU_ORTHOLOGUE AFUA_6G14510)-RELATED"/>
    <property type="match status" value="1"/>
</dbReference>
<keyword evidence="2" id="KW-0503">Monooxygenase</keyword>
<dbReference type="RefSeq" id="WP_262874516.1">
    <property type="nucleotide sequence ID" value="NZ_BAABKW010000001.1"/>
</dbReference>
<dbReference type="SUPFAM" id="SSF51905">
    <property type="entry name" value="FAD/NAD(P)-binding domain"/>
    <property type="match status" value="1"/>
</dbReference>
<dbReference type="InterPro" id="IPR050493">
    <property type="entry name" value="FAD-dep_Monooxygenase_BioMet"/>
</dbReference>
<evidence type="ECO:0000256" key="1">
    <source>
        <dbReference type="ARBA" id="ARBA00023002"/>
    </source>
</evidence>
<protein>
    <submittedName>
        <fullName evidence="5">FAD-dependent oxidoreductase</fullName>
    </submittedName>
</protein>
<comment type="caution">
    <text evidence="5">The sequence shown here is derived from an EMBL/GenBank/DDBJ whole genome shotgun (WGS) entry which is preliminary data.</text>
</comment>
<accession>A0ABW2HHS1</accession>
<evidence type="ECO:0000256" key="3">
    <source>
        <dbReference type="SAM" id="MobiDB-lite"/>
    </source>
</evidence>
<gene>
    <name evidence="5" type="ORF">ACFQRL_11475</name>
</gene>
<dbReference type="Proteomes" id="UP001596507">
    <property type="component" value="Unassembled WGS sequence"/>
</dbReference>
<evidence type="ECO:0000313" key="5">
    <source>
        <dbReference type="EMBL" id="MFC7269583.1"/>
    </source>
</evidence>
<name>A0ABW2HHS1_9MICO</name>
<evidence type="ECO:0000259" key="4">
    <source>
        <dbReference type="Pfam" id="PF01494"/>
    </source>
</evidence>
<evidence type="ECO:0000256" key="2">
    <source>
        <dbReference type="ARBA" id="ARBA00023033"/>
    </source>
</evidence>
<reference evidence="6" key="1">
    <citation type="journal article" date="2019" name="Int. J. Syst. Evol. Microbiol.">
        <title>The Global Catalogue of Microorganisms (GCM) 10K type strain sequencing project: providing services to taxonomists for standard genome sequencing and annotation.</title>
        <authorList>
            <consortium name="The Broad Institute Genomics Platform"/>
            <consortium name="The Broad Institute Genome Sequencing Center for Infectious Disease"/>
            <person name="Wu L."/>
            <person name="Ma J."/>
        </authorList>
    </citation>
    <scope>NUCLEOTIDE SEQUENCE [LARGE SCALE GENOMIC DNA]</scope>
    <source>
        <strain evidence="6">CGMCC 1.15772</strain>
    </source>
</reference>
<keyword evidence="1" id="KW-0560">Oxidoreductase</keyword>
<dbReference type="InterPro" id="IPR036188">
    <property type="entry name" value="FAD/NAD-bd_sf"/>
</dbReference>
<organism evidence="5 6">
    <name type="scientific">Microbacterium fluvii</name>
    <dbReference type="NCBI Taxonomy" id="415215"/>
    <lineage>
        <taxon>Bacteria</taxon>
        <taxon>Bacillati</taxon>
        <taxon>Actinomycetota</taxon>
        <taxon>Actinomycetes</taxon>
        <taxon>Micrococcales</taxon>
        <taxon>Microbacteriaceae</taxon>
        <taxon>Microbacterium</taxon>
    </lineage>
</organism>
<proteinExistence type="predicted"/>
<feature type="domain" description="FAD-binding" evidence="4">
    <location>
        <begin position="8"/>
        <end position="348"/>
    </location>
</feature>
<dbReference type="Pfam" id="PF01494">
    <property type="entry name" value="FAD_binding_3"/>
    <property type="match status" value="1"/>
</dbReference>
<dbReference type="PRINTS" id="PR00420">
    <property type="entry name" value="RNGMNOXGNASE"/>
</dbReference>